<dbReference type="EMBL" id="CP066294">
    <property type="protein sequence ID" value="QQL48230.1"/>
    <property type="molecule type" value="Genomic_DNA"/>
</dbReference>
<proteinExistence type="predicted"/>
<reference evidence="4" key="1">
    <citation type="submission" date="2020-12" db="EMBL/GenBank/DDBJ databases">
        <authorList>
            <person name="Wen Z.T."/>
        </authorList>
    </citation>
    <scope>NUCLEOTIDE SEQUENCE [LARGE SCALE GENOMIC DNA]</scope>
    <source>
        <strain evidence="4">27-3</strain>
    </source>
</reference>
<accession>A0AAX1K6C1</accession>
<dbReference type="NCBIfam" id="TIGR01353">
    <property type="entry name" value="dGTP_triPase"/>
    <property type="match status" value="1"/>
</dbReference>
<dbReference type="PANTHER" id="PTHR11373:SF40">
    <property type="entry name" value="DEOXYGUANOSINETRIPHOSPHATE TRIPHOSPHOHYDROLASE-LIKE PROTEIN 2"/>
    <property type="match status" value="1"/>
</dbReference>
<gene>
    <name evidence="3" type="primary">dgt</name>
    <name evidence="3" type="ORF">IGS65_009600</name>
</gene>
<keyword evidence="1" id="KW-0378">Hydrolase</keyword>
<dbReference type="SMART" id="SM00471">
    <property type="entry name" value="HDc"/>
    <property type="match status" value="1"/>
</dbReference>
<dbReference type="InterPro" id="IPR006261">
    <property type="entry name" value="dGTPase"/>
</dbReference>
<sequence>MKNFLTEQFDNVNKFKAQRSFSEESWHPDDDLSDFNRDYARVIYSTAFRRQQGKMQLLEVNGKAFYRNRLTHSFEVAQIARAIVDNLKHVTKLQDRDADFMKATRVVETASLVHDIGNSPFGHHGERVLDQLTDDVRYEGNAQGIRILRTIEKKSSDYRGLNLTYRTLAGIIKYNVSGENKNAKKFLYKEDYKELNDKFNKKEILLRTLDVQIVDLADEIAYCAHDLEDTLAEHYFTIEEFIHNLSSKLKNGTNDTLNQFKEWVREAREIAEKSQQSDDFNFYFRRALISKIVDNLVGDVGVIKIDDKFRERTGTVNEEELGFKTYGDLASSLKTTVFNEVTKSDSIILYENMGTKVLKGLYEMYTDESYNRKGLLLPIEYRWSGGDETDKKQKVLDYIGGMMDTYAIDTYKKHFGKEPFEYEKGQYIDYHSKSKRKYRYK</sequence>
<organism evidence="3 4">
    <name type="scientific">Streptococcus mutans</name>
    <dbReference type="NCBI Taxonomy" id="1309"/>
    <lineage>
        <taxon>Bacteria</taxon>
        <taxon>Bacillati</taxon>
        <taxon>Bacillota</taxon>
        <taxon>Bacilli</taxon>
        <taxon>Lactobacillales</taxon>
        <taxon>Streptococcaceae</taxon>
        <taxon>Streptococcus</taxon>
    </lineage>
</organism>
<dbReference type="InterPro" id="IPR006674">
    <property type="entry name" value="HD_domain"/>
</dbReference>
<dbReference type="InterPro" id="IPR003607">
    <property type="entry name" value="HD/PDEase_dom"/>
</dbReference>
<dbReference type="PANTHER" id="PTHR11373">
    <property type="entry name" value="DEOXYNUCLEOSIDE TRIPHOSPHATE TRIPHOSPHOHYDROLASE"/>
    <property type="match status" value="1"/>
</dbReference>
<dbReference type="Pfam" id="PF13286">
    <property type="entry name" value="HD_assoc"/>
    <property type="match status" value="1"/>
</dbReference>
<dbReference type="AlphaFoldDB" id="A0AAX1K6C1"/>
<evidence type="ECO:0000313" key="4">
    <source>
        <dbReference type="Proteomes" id="UP000595884"/>
    </source>
</evidence>
<dbReference type="InterPro" id="IPR026875">
    <property type="entry name" value="PHydrolase_assoc_dom"/>
</dbReference>
<dbReference type="CDD" id="cd00077">
    <property type="entry name" value="HDc"/>
    <property type="match status" value="1"/>
</dbReference>
<evidence type="ECO:0000256" key="1">
    <source>
        <dbReference type="ARBA" id="ARBA00022801"/>
    </source>
</evidence>
<feature type="domain" description="HD" evidence="2">
    <location>
        <begin position="69"/>
        <end position="223"/>
    </location>
</feature>
<dbReference type="SUPFAM" id="SSF109604">
    <property type="entry name" value="HD-domain/PDEase-like"/>
    <property type="match status" value="1"/>
</dbReference>
<dbReference type="Proteomes" id="UP000595884">
    <property type="component" value="Chromosome"/>
</dbReference>
<evidence type="ECO:0000259" key="2">
    <source>
        <dbReference type="PROSITE" id="PS51831"/>
    </source>
</evidence>
<dbReference type="Pfam" id="PF01966">
    <property type="entry name" value="HD"/>
    <property type="match status" value="1"/>
</dbReference>
<dbReference type="GO" id="GO:0006203">
    <property type="term" value="P:dGTP catabolic process"/>
    <property type="evidence" value="ECO:0007669"/>
    <property type="project" value="TreeGrafter"/>
</dbReference>
<dbReference type="InterPro" id="IPR050135">
    <property type="entry name" value="dGTPase-like"/>
</dbReference>
<evidence type="ECO:0000313" key="3">
    <source>
        <dbReference type="EMBL" id="QQL48230.1"/>
    </source>
</evidence>
<dbReference type="Gene3D" id="1.10.3210.10">
    <property type="entry name" value="Hypothetical protein af1432"/>
    <property type="match status" value="1"/>
</dbReference>
<name>A0AAX1K6C1_STRMG</name>
<dbReference type="PROSITE" id="PS51831">
    <property type="entry name" value="HD"/>
    <property type="match status" value="1"/>
</dbReference>
<protein>
    <submittedName>
        <fullName evidence="3">DNTP triphosphohydrolase</fullName>
    </submittedName>
</protein>
<dbReference type="GO" id="GO:0008832">
    <property type="term" value="F:dGTPase activity"/>
    <property type="evidence" value="ECO:0007669"/>
    <property type="project" value="TreeGrafter"/>
</dbReference>